<dbReference type="Gene3D" id="3.30.450.20">
    <property type="entry name" value="PAS domain"/>
    <property type="match status" value="2"/>
</dbReference>
<name>A0ABQ3PR85_9ACTN</name>
<keyword evidence="5" id="KW-1185">Reference proteome</keyword>
<dbReference type="Pfam" id="PF13426">
    <property type="entry name" value="PAS_9"/>
    <property type="match status" value="1"/>
</dbReference>
<proteinExistence type="predicted"/>
<evidence type="ECO:0000259" key="2">
    <source>
        <dbReference type="PROSITE" id="PS50112"/>
    </source>
</evidence>
<dbReference type="SUPFAM" id="SSF81606">
    <property type="entry name" value="PP2C-like"/>
    <property type="match status" value="1"/>
</dbReference>
<dbReference type="Gene3D" id="3.30.565.10">
    <property type="entry name" value="Histidine kinase-like ATPase, C-terminal domain"/>
    <property type="match status" value="1"/>
</dbReference>
<dbReference type="Pfam" id="PF13581">
    <property type="entry name" value="HATPase_c_2"/>
    <property type="match status" value="1"/>
</dbReference>
<dbReference type="NCBIfam" id="TIGR00229">
    <property type="entry name" value="sensory_box"/>
    <property type="match status" value="1"/>
</dbReference>
<dbReference type="InterPro" id="IPR029016">
    <property type="entry name" value="GAF-like_dom_sf"/>
</dbReference>
<dbReference type="SUPFAM" id="SSF55785">
    <property type="entry name" value="PYP-like sensor domain (PAS domain)"/>
    <property type="match status" value="2"/>
</dbReference>
<dbReference type="SUPFAM" id="SSF55874">
    <property type="entry name" value="ATPase domain of HSP90 chaperone/DNA topoisomerase II/histidine kinase"/>
    <property type="match status" value="1"/>
</dbReference>
<dbReference type="Gene3D" id="3.60.40.10">
    <property type="entry name" value="PPM-type phosphatase domain"/>
    <property type="match status" value="1"/>
</dbReference>
<evidence type="ECO:0000313" key="5">
    <source>
        <dbReference type="Proteomes" id="UP001052739"/>
    </source>
</evidence>
<dbReference type="InterPro" id="IPR013656">
    <property type="entry name" value="PAS_4"/>
</dbReference>
<dbReference type="InterPro" id="IPR036457">
    <property type="entry name" value="PPM-type-like_dom_sf"/>
</dbReference>
<comment type="caution">
    <text evidence="4">The sequence shown here is derived from an EMBL/GenBank/DDBJ whole genome shotgun (WGS) entry which is preliminary data.</text>
</comment>
<feature type="domain" description="PAS" evidence="2">
    <location>
        <begin position="24"/>
        <end position="66"/>
    </location>
</feature>
<sequence>MTLFGSASPAGDPPGATDVITATVDERGIVTGWSEGATRRFGHRGEDIVGRPLDALLADDAKALMERTAGVQTWKGEVTARHRDGRPVTGALLVHRRRMATGTDRLLVWGATDAPPTPRDRLPVDWCFEQAPCIMAVFDTDLRYVHVNADEERAIGLSETQLRGLRITQAVPDPESARIESAMRRAMETGERQYLEVHLQVAGARGAHAWAIHLAPLTDPAGRLRGVCFAAQDTTERYEARQRLLLLNEAGTRIGTSLDVAHTARQLVELAVPRLADAAVVDLLPVLDNATEPPDAPLADPVALQRVAGRPDLQDTAGAAAAPCDTSLPVEWLTVREPTVYGTGAPALARWARLDPQADRFVEAGAHEVMTVPLRVRGTTLGTALFIRHRPSAPFAREDLLLAGELTARAATSIENARYYARERAIAVTLQHSLMPRRLADQTAVQVASHYLPASTRAGVGGDWFDVIPLSGARVALVIGDVVGHGIQASATMGRLRTAVRTLADIDLPPDELLTHLDDLIVRLAADEHGDSPHVQGEIGATCLYAVYDPITRACALASAGHLPPALLRPHGTVEFLDLPAGPPLGLGGLPFETTELELPEGSLLALYTNGLVECRARDFGKGLETLRHALAQPADSLQAVCDATVHAVRPARQDDDAALLLARTRTLRPDHVVTWDVPPDPTAVAPARRDVRDRLAAWDLEELSFVTELIASELVTNAIRYGQPPIRLRLIRDRSLICEVSDSSVTAPRLKRARTFDEGGRGLLLVAQLTQRWGTRYAQGKTIWAEQDLPGGAPAA</sequence>
<gene>
    <name evidence="4" type="ORF">Shyd_89060</name>
</gene>
<dbReference type="InterPro" id="IPR001932">
    <property type="entry name" value="PPM-type_phosphatase-like_dom"/>
</dbReference>
<dbReference type="Pfam" id="PF08448">
    <property type="entry name" value="PAS_4"/>
    <property type="match status" value="1"/>
</dbReference>
<dbReference type="CDD" id="cd16936">
    <property type="entry name" value="HATPase_RsbW-like"/>
    <property type="match status" value="1"/>
</dbReference>
<dbReference type="InterPro" id="IPR000700">
    <property type="entry name" value="PAS-assoc_C"/>
</dbReference>
<dbReference type="InterPro" id="IPR003594">
    <property type="entry name" value="HATPase_dom"/>
</dbReference>
<evidence type="ECO:0000313" key="4">
    <source>
        <dbReference type="EMBL" id="GHI27535.1"/>
    </source>
</evidence>
<evidence type="ECO:0000259" key="3">
    <source>
        <dbReference type="PROSITE" id="PS50113"/>
    </source>
</evidence>
<dbReference type="RefSeq" id="WP_190223911.1">
    <property type="nucleotide sequence ID" value="NZ_BNBS01000044.1"/>
</dbReference>
<dbReference type="PANTHER" id="PTHR43156">
    <property type="entry name" value="STAGE II SPORULATION PROTEIN E-RELATED"/>
    <property type="match status" value="1"/>
</dbReference>
<dbReference type="PANTHER" id="PTHR43156:SF2">
    <property type="entry name" value="STAGE II SPORULATION PROTEIN E"/>
    <property type="match status" value="1"/>
</dbReference>
<dbReference type="InterPro" id="IPR035965">
    <property type="entry name" value="PAS-like_dom_sf"/>
</dbReference>
<dbReference type="InterPro" id="IPR052016">
    <property type="entry name" value="Bact_Sigma-Reg"/>
</dbReference>
<dbReference type="EMBL" id="BNDW01000117">
    <property type="protein sequence ID" value="GHI27535.1"/>
    <property type="molecule type" value="Genomic_DNA"/>
</dbReference>
<dbReference type="SMART" id="SM00091">
    <property type="entry name" value="PAS"/>
    <property type="match status" value="2"/>
</dbReference>
<dbReference type="PROSITE" id="PS50113">
    <property type="entry name" value="PAC"/>
    <property type="match status" value="1"/>
</dbReference>
<feature type="domain" description="PAC" evidence="3">
    <location>
        <begin position="193"/>
        <end position="246"/>
    </location>
</feature>
<reference evidence="4" key="1">
    <citation type="submission" date="2024-05" db="EMBL/GenBank/DDBJ databases">
        <title>Whole genome shotgun sequence of Streptomyces hydrogenans NBRC 13475.</title>
        <authorList>
            <person name="Komaki H."/>
            <person name="Tamura T."/>
        </authorList>
    </citation>
    <scope>NUCLEOTIDE SEQUENCE</scope>
    <source>
        <strain evidence="4">NBRC 13475</strain>
    </source>
</reference>
<keyword evidence="1" id="KW-0378">Hydrolase</keyword>
<dbReference type="CDD" id="cd00130">
    <property type="entry name" value="PAS"/>
    <property type="match status" value="2"/>
</dbReference>
<evidence type="ECO:0000256" key="1">
    <source>
        <dbReference type="ARBA" id="ARBA00022801"/>
    </source>
</evidence>
<dbReference type="SMART" id="SM00331">
    <property type="entry name" value="PP2C_SIG"/>
    <property type="match status" value="1"/>
</dbReference>
<dbReference type="InterPro" id="IPR000014">
    <property type="entry name" value="PAS"/>
</dbReference>
<organism evidence="4 5">
    <name type="scientific">Streptomyces hydrogenans</name>
    <dbReference type="NCBI Taxonomy" id="1873719"/>
    <lineage>
        <taxon>Bacteria</taxon>
        <taxon>Bacillati</taxon>
        <taxon>Actinomycetota</taxon>
        <taxon>Actinomycetes</taxon>
        <taxon>Kitasatosporales</taxon>
        <taxon>Streptomycetaceae</taxon>
        <taxon>Streptomyces</taxon>
    </lineage>
</organism>
<dbReference type="Pfam" id="PF07228">
    <property type="entry name" value="SpoIIE"/>
    <property type="match status" value="1"/>
</dbReference>
<dbReference type="InterPro" id="IPR036890">
    <property type="entry name" value="HATPase_C_sf"/>
</dbReference>
<protein>
    <submittedName>
        <fullName evidence="4">Uncharacterized protein</fullName>
    </submittedName>
</protein>
<accession>A0ABQ3PR85</accession>
<dbReference type="PROSITE" id="PS50112">
    <property type="entry name" value="PAS"/>
    <property type="match status" value="1"/>
</dbReference>
<dbReference type="SUPFAM" id="SSF55781">
    <property type="entry name" value="GAF domain-like"/>
    <property type="match status" value="1"/>
</dbReference>
<dbReference type="Proteomes" id="UP001052739">
    <property type="component" value="Unassembled WGS sequence"/>
</dbReference>
<dbReference type="Gene3D" id="3.30.450.40">
    <property type="match status" value="1"/>
</dbReference>